<dbReference type="EMBL" id="KI912114">
    <property type="protein sequence ID" value="ETS79359.1"/>
    <property type="molecule type" value="Genomic_DNA"/>
</dbReference>
<dbReference type="CDD" id="cd02440">
    <property type="entry name" value="AdoMet_MTases"/>
    <property type="match status" value="1"/>
</dbReference>
<dbReference type="InParanoid" id="W3X017"/>
<accession>W3X017</accession>
<dbReference type="GO" id="GO:0008168">
    <property type="term" value="F:methyltransferase activity"/>
    <property type="evidence" value="ECO:0007669"/>
    <property type="project" value="TreeGrafter"/>
</dbReference>
<evidence type="ECO:0000313" key="3">
    <source>
        <dbReference type="Proteomes" id="UP000030651"/>
    </source>
</evidence>
<dbReference type="eggNOG" id="ENOG502S6PS">
    <property type="taxonomic scope" value="Eukaryota"/>
</dbReference>
<comment type="similarity">
    <text evidence="1">Belongs to the methyltransferase superfamily. LaeA methyltransferase family.</text>
</comment>
<dbReference type="Pfam" id="PF13489">
    <property type="entry name" value="Methyltransf_23"/>
    <property type="match status" value="1"/>
</dbReference>
<dbReference type="AlphaFoldDB" id="W3X017"/>
<keyword evidence="3" id="KW-1185">Reference proteome</keyword>
<reference evidence="3" key="1">
    <citation type="journal article" date="2015" name="BMC Genomics">
        <title>Genomic and transcriptomic analysis of the endophytic fungus Pestalotiopsis fici reveals its lifestyle and high potential for synthesis of natural products.</title>
        <authorList>
            <person name="Wang X."/>
            <person name="Zhang X."/>
            <person name="Liu L."/>
            <person name="Xiang M."/>
            <person name="Wang W."/>
            <person name="Sun X."/>
            <person name="Che Y."/>
            <person name="Guo L."/>
            <person name="Liu G."/>
            <person name="Guo L."/>
            <person name="Wang C."/>
            <person name="Yin W.B."/>
            <person name="Stadler M."/>
            <person name="Zhang X."/>
            <person name="Liu X."/>
        </authorList>
    </citation>
    <scope>NUCLEOTIDE SEQUENCE [LARGE SCALE GENOMIC DNA]</scope>
    <source>
        <strain evidence="3">W106-1 / CGMCC3.15140</strain>
    </source>
</reference>
<dbReference type="HOGENOM" id="CLU_010595_7_1_1"/>
<organism evidence="2 3">
    <name type="scientific">Pestalotiopsis fici (strain W106-1 / CGMCC3.15140)</name>
    <dbReference type="NCBI Taxonomy" id="1229662"/>
    <lineage>
        <taxon>Eukaryota</taxon>
        <taxon>Fungi</taxon>
        <taxon>Dikarya</taxon>
        <taxon>Ascomycota</taxon>
        <taxon>Pezizomycotina</taxon>
        <taxon>Sordariomycetes</taxon>
        <taxon>Xylariomycetidae</taxon>
        <taxon>Amphisphaeriales</taxon>
        <taxon>Sporocadaceae</taxon>
        <taxon>Pestalotiopsis</taxon>
    </lineage>
</organism>
<gene>
    <name evidence="2" type="ORF">PFICI_09212</name>
</gene>
<dbReference type="Proteomes" id="UP000030651">
    <property type="component" value="Unassembled WGS sequence"/>
</dbReference>
<dbReference type="PANTHER" id="PTHR43591:SF102">
    <property type="entry name" value="S-ADENOSYL-L-METHIONINE-DEPENDENT METHYLTRANSFERASE"/>
    <property type="match status" value="1"/>
</dbReference>
<dbReference type="OMA" id="NTERDTH"/>
<evidence type="ECO:0000313" key="2">
    <source>
        <dbReference type="EMBL" id="ETS79359.1"/>
    </source>
</evidence>
<proteinExistence type="inferred from homology"/>
<dbReference type="PANTHER" id="PTHR43591">
    <property type="entry name" value="METHYLTRANSFERASE"/>
    <property type="match status" value="1"/>
</dbReference>
<dbReference type="RefSeq" id="XP_007835984.1">
    <property type="nucleotide sequence ID" value="XM_007837793.1"/>
</dbReference>
<sequence>MAAPLYNQQNTQQDGVLHGNQAGQLDENFLPNNLLMNTERDTHESTGTSILEAGSIHDLNGRTYQGYREGKYFLPNDPIEQDRLDFQHAGLTTLLGDMLSWVPFESPPRNVLDVATGTGLWAMDFARLYPTANVLGTDLSRIQPDDSRPENCHFVQEDAEEPWLHPKNHFDYIHFRLVTTCFDQPQSVIQQAYESLAPGGWIEFHDAGPLLLGAGGTVAERTWQMAVEGAAAMGRNILVAQSYKQWLIEAGFINVEEYKLPWPMNGWHENPRIKKSGRYMQRVLLDNAQGLVYKMLQGKGLSPPEIEVRVQQCKEEFMDESIHGYWPFYVVYGRKPTA</sequence>
<protein>
    <recommendedName>
        <fullName evidence="4">Methyltransferase domain-containing protein</fullName>
    </recommendedName>
</protein>
<dbReference type="Gene3D" id="3.40.50.150">
    <property type="entry name" value="Vaccinia Virus protein VP39"/>
    <property type="match status" value="1"/>
</dbReference>
<dbReference type="KEGG" id="pfy:PFICI_09212"/>
<dbReference type="InterPro" id="IPR029063">
    <property type="entry name" value="SAM-dependent_MTases_sf"/>
</dbReference>
<dbReference type="OrthoDB" id="2013972at2759"/>
<dbReference type="GeneID" id="19274225"/>
<evidence type="ECO:0000256" key="1">
    <source>
        <dbReference type="ARBA" id="ARBA00038158"/>
    </source>
</evidence>
<evidence type="ECO:0008006" key="4">
    <source>
        <dbReference type="Google" id="ProtNLM"/>
    </source>
</evidence>
<name>W3X017_PESFW</name>
<dbReference type="SUPFAM" id="SSF53335">
    <property type="entry name" value="S-adenosyl-L-methionine-dependent methyltransferases"/>
    <property type="match status" value="1"/>
</dbReference>